<dbReference type="Proteomes" id="UP000663879">
    <property type="component" value="Unassembled WGS sequence"/>
</dbReference>
<sequence length="788" mass="91392">MINYGGSIKSAFPNTFCSSPSNLSCNICNSNLNETDSLKQKSFHKCTHCGVNICESCFLENQEAYRAYQRHQDFSEENNHQNFFYKFKNSLNSKSMSHYNVVKKEFKQMYNYSKTIVEKLHLLNNTIKIEESTVSDLNLIKHQVNTKALELIKQINQEKSDLLDQIENVKRKYEMTLNERKEYFALSMQYKDELRKVIRKYKEFKSEEKCSLSDLLSLYFSVKNISKNLDDYDHIKLIAEQDPLKVKFEERPIYRNLIGKLILNQSNNEFSNEDSDNKLHEHIQMNQNSKRHSLFEKNSDSSFKTNKKHLNKISKSQEADLDKDLSRSFSLNDLINAATELIASREKDFKMKNEFKSTNYFNNNSNVNNSASVINKGNKARRKNYCQSEENDQTTDEEFSLRNNKSHFENTIGLRNHNSCKQEKYVPSVPPITQTVINDLNKNFEITKSLQDLNEKEKLKSSSKILIDGTSYKMRRQESSDVSKSIDEKNPKLNPKKRLEIDILPSHLSCNKTKLLISSSYGKIRTLDLYTNKMQKDELKNLLINGICMPKSKNDDESDILYALTNAQMSQNEDVLNVSNSVIIVSKRELRILKIEGTNPNEDYIFSNPSGICFDIYNNLYVCDSGYNRVKIFDTNLGVIKILETAENVQDRLSQPKSVSTHQDVLFICDSANHRIVTYHILDKGKDFKFRSVYGFGYGDDCGMLKYPQECCADSNGVLYVRDHHNNRVQLFDSNGQPLQMIEVNTPRETIYSMTVNQNGDIFIAKMVQDQEKIGKINTINKYYIDIY</sequence>
<organism evidence="7 8">
    <name type="scientific">Brachionus calyciflorus</name>
    <dbReference type="NCBI Taxonomy" id="104777"/>
    <lineage>
        <taxon>Eukaryota</taxon>
        <taxon>Metazoa</taxon>
        <taxon>Spiralia</taxon>
        <taxon>Gnathifera</taxon>
        <taxon>Rotifera</taxon>
        <taxon>Eurotatoria</taxon>
        <taxon>Monogononta</taxon>
        <taxon>Pseudotrocha</taxon>
        <taxon>Ploima</taxon>
        <taxon>Brachionidae</taxon>
        <taxon>Brachionus</taxon>
    </lineage>
</organism>
<evidence type="ECO:0000256" key="3">
    <source>
        <dbReference type="ARBA" id="ARBA00023180"/>
    </source>
</evidence>
<dbReference type="EMBL" id="CAJNOC010003971">
    <property type="protein sequence ID" value="CAF1004897.1"/>
    <property type="molecule type" value="Genomic_DNA"/>
</dbReference>
<dbReference type="PANTHER" id="PTHR10680:SF28">
    <property type="entry name" value="SMP-30_GLUCONOLACTONASE_LRE-LIKE REGION DOMAIN-CONTAINING PROTEIN"/>
    <property type="match status" value="1"/>
</dbReference>
<dbReference type="GO" id="GO:0005576">
    <property type="term" value="C:extracellular region"/>
    <property type="evidence" value="ECO:0007669"/>
    <property type="project" value="TreeGrafter"/>
</dbReference>
<dbReference type="CDD" id="cd05819">
    <property type="entry name" value="NHL"/>
    <property type="match status" value="1"/>
</dbReference>
<feature type="coiled-coil region" evidence="5">
    <location>
        <begin position="145"/>
        <end position="207"/>
    </location>
</feature>
<reference evidence="7" key="1">
    <citation type="submission" date="2021-02" db="EMBL/GenBank/DDBJ databases">
        <authorList>
            <person name="Nowell W R."/>
        </authorList>
    </citation>
    <scope>NUCLEOTIDE SEQUENCE</scope>
    <source>
        <strain evidence="7">Ploen Becks lab</strain>
    </source>
</reference>
<evidence type="ECO:0000313" key="7">
    <source>
        <dbReference type="EMBL" id="CAF1004897.1"/>
    </source>
</evidence>
<accession>A0A814H2K7</accession>
<dbReference type="Gene3D" id="2.120.10.30">
    <property type="entry name" value="TolB, C-terminal domain"/>
    <property type="match status" value="1"/>
</dbReference>
<keyword evidence="3" id="KW-0325">Glycoprotein</keyword>
<evidence type="ECO:0000256" key="6">
    <source>
        <dbReference type="SAM" id="MobiDB-lite"/>
    </source>
</evidence>
<keyword evidence="1" id="KW-0732">Signal</keyword>
<dbReference type="PROSITE" id="PS51125">
    <property type="entry name" value="NHL"/>
    <property type="match status" value="2"/>
</dbReference>
<proteinExistence type="predicted"/>
<evidence type="ECO:0000256" key="1">
    <source>
        <dbReference type="ARBA" id="ARBA00022729"/>
    </source>
</evidence>
<feature type="region of interest" description="Disordered" evidence="6">
    <location>
        <begin position="288"/>
        <end position="308"/>
    </location>
</feature>
<evidence type="ECO:0000256" key="2">
    <source>
        <dbReference type="ARBA" id="ARBA00022737"/>
    </source>
</evidence>
<protein>
    <recommendedName>
        <fullName evidence="9">B box-type domain-containing protein</fullName>
    </recommendedName>
</protein>
<dbReference type="SUPFAM" id="SSF63829">
    <property type="entry name" value="Calcium-dependent phosphotriesterase"/>
    <property type="match status" value="1"/>
</dbReference>
<evidence type="ECO:0000313" key="8">
    <source>
        <dbReference type="Proteomes" id="UP000663879"/>
    </source>
</evidence>
<name>A0A814H2K7_9BILA</name>
<keyword evidence="5" id="KW-0175">Coiled coil</keyword>
<evidence type="ECO:0008006" key="9">
    <source>
        <dbReference type="Google" id="ProtNLM"/>
    </source>
</evidence>
<evidence type="ECO:0000256" key="4">
    <source>
        <dbReference type="PROSITE-ProRule" id="PRU00504"/>
    </source>
</evidence>
<comment type="caution">
    <text evidence="7">The sequence shown here is derived from an EMBL/GenBank/DDBJ whole genome shotgun (WGS) entry which is preliminary data.</text>
</comment>
<gene>
    <name evidence="7" type="ORF">OXX778_LOCUS16601</name>
</gene>
<keyword evidence="2" id="KW-0677">Repeat</keyword>
<dbReference type="InterPro" id="IPR011042">
    <property type="entry name" value="6-blade_b-propeller_TolB-like"/>
</dbReference>
<dbReference type="OrthoDB" id="342730at2759"/>
<feature type="repeat" description="NHL" evidence="4">
    <location>
        <begin position="703"/>
        <end position="735"/>
    </location>
</feature>
<keyword evidence="8" id="KW-1185">Reference proteome</keyword>
<dbReference type="AlphaFoldDB" id="A0A814H2K7"/>
<feature type="repeat" description="NHL" evidence="4">
    <location>
        <begin position="606"/>
        <end position="636"/>
    </location>
</feature>
<dbReference type="PANTHER" id="PTHR10680">
    <property type="entry name" value="PEPTIDYL-GLYCINE ALPHA-AMIDATING MONOOXYGENASE"/>
    <property type="match status" value="1"/>
</dbReference>
<feature type="region of interest" description="Disordered" evidence="6">
    <location>
        <begin position="369"/>
        <end position="396"/>
    </location>
</feature>
<evidence type="ECO:0000256" key="5">
    <source>
        <dbReference type="SAM" id="Coils"/>
    </source>
</evidence>
<dbReference type="InterPro" id="IPR001258">
    <property type="entry name" value="NHL_repeat"/>
</dbReference>